<proteinExistence type="predicted"/>
<reference evidence="1 2" key="1">
    <citation type="journal article" date="2018" name="Science">
        <title>The opium poppy genome and morphinan production.</title>
        <authorList>
            <person name="Guo L."/>
            <person name="Winzer T."/>
            <person name="Yang X."/>
            <person name="Li Y."/>
            <person name="Ning Z."/>
            <person name="He Z."/>
            <person name="Teodor R."/>
            <person name="Lu Y."/>
            <person name="Bowser T.A."/>
            <person name="Graham I.A."/>
            <person name="Ye K."/>
        </authorList>
    </citation>
    <scope>NUCLEOTIDE SEQUENCE [LARGE SCALE GENOMIC DNA]</scope>
    <source>
        <strain evidence="2">cv. HN1</strain>
        <tissue evidence="1">Leaves</tissue>
    </source>
</reference>
<dbReference type="Gramene" id="RZC77658">
    <property type="protein sequence ID" value="RZC77658"/>
    <property type="gene ID" value="C5167_001879"/>
</dbReference>
<dbReference type="AlphaFoldDB" id="A0A4Y7KZQ1"/>
<organism evidence="1 2">
    <name type="scientific">Papaver somniferum</name>
    <name type="common">Opium poppy</name>
    <dbReference type="NCBI Taxonomy" id="3469"/>
    <lineage>
        <taxon>Eukaryota</taxon>
        <taxon>Viridiplantae</taxon>
        <taxon>Streptophyta</taxon>
        <taxon>Embryophyta</taxon>
        <taxon>Tracheophyta</taxon>
        <taxon>Spermatophyta</taxon>
        <taxon>Magnoliopsida</taxon>
        <taxon>Ranunculales</taxon>
        <taxon>Papaveraceae</taxon>
        <taxon>Papaveroideae</taxon>
        <taxon>Papaver</taxon>
    </lineage>
</organism>
<keyword evidence="2" id="KW-1185">Reference proteome</keyword>
<dbReference type="Proteomes" id="UP000316621">
    <property type="component" value="Chromosome 9"/>
</dbReference>
<name>A0A4Y7KZQ1_PAPSO</name>
<evidence type="ECO:0000313" key="2">
    <source>
        <dbReference type="Proteomes" id="UP000316621"/>
    </source>
</evidence>
<protein>
    <submittedName>
        <fullName evidence="1">Uncharacterized protein</fullName>
    </submittedName>
</protein>
<evidence type="ECO:0000313" key="1">
    <source>
        <dbReference type="EMBL" id="RZC77658.1"/>
    </source>
</evidence>
<sequence>MASLLMMWCLTSKTMGDARLRRNVLHEQPTYDNTIDVRHYSVLEENGHPLPFAYLLFQIVCIYFLN</sequence>
<accession>A0A4Y7KZQ1</accession>
<gene>
    <name evidence="1" type="ORF">C5167_001879</name>
</gene>
<dbReference type="EMBL" id="CM010723">
    <property type="protein sequence ID" value="RZC77658.1"/>
    <property type="molecule type" value="Genomic_DNA"/>
</dbReference>